<evidence type="ECO:0000256" key="2">
    <source>
        <dbReference type="SAM" id="Phobius"/>
    </source>
</evidence>
<sequence>MAAAYSVSRVVKIPMMWVSGLSVVTAPMAITAGLQECCNKETKTPKLRTNFGVFGVFGFYCLKICLATALSKGVFGCCYLEGVFRCCLFVIIYKSQIRKVRDSSDDDSVVESSNDDSNSYH</sequence>
<dbReference type="Pfam" id="PF04481">
    <property type="entry name" value="DUF561"/>
    <property type="match status" value="1"/>
</dbReference>
<evidence type="ECO:0000256" key="1">
    <source>
        <dbReference type="SAM" id="MobiDB-lite"/>
    </source>
</evidence>
<comment type="caution">
    <text evidence="3">The sequence shown here is derived from an EMBL/GenBank/DDBJ whole genome shotgun (WGS) entry which is preliminary data.</text>
</comment>
<feature type="compositionally biased region" description="Low complexity" evidence="1">
    <location>
        <begin position="110"/>
        <end position="121"/>
    </location>
</feature>
<feature type="transmembrane region" description="Helical" evidence="2">
    <location>
        <begin position="73"/>
        <end position="93"/>
    </location>
</feature>
<keyword evidence="2" id="KW-1133">Transmembrane helix</keyword>
<reference evidence="3 4" key="1">
    <citation type="journal article" date="2018" name="Mol. Plant">
        <title>The genome of Artemisia annua provides insight into the evolution of Asteraceae family and artemisinin biosynthesis.</title>
        <authorList>
            <person name="Shen Q."/>
            <person name="Zhang L."/>
            <person name="Liao Z."/>
            <person name="Wang S."/>
            <person name="Yan T."/>
            <person name="Shi P."/>
            <person name="Liu M."/>
            <person name="Fu X."/>
            <person name="Pan Q."/>
            <person name="Wang Y."/>
            <person name="Lv Z."/>
            <person name="Lu X."/>
            <person name="Zhang F."/>
            <person name="Jiang W."/>
            <person name="Ma Y."/>
            <person name="Chen M."/>
            <person name="Hao X."/>
            <person name="Li L."/>
            <person name="Tang Y."/>
            <person name="Lv G."/>
            <person name="Zhou Y."/>
            <person name="Sun X."/>
            <person name="Brodelius P.E."/>
            <person name="Rose J.K.C."/>
            <person name="Tang K."/>
        </authorList>
    </citation>
    <scope>NUCLEOTIDE SEQUENCE [LARGE SCALE GENOMIC DNA]</scope>
    <source>
        <strain evidence="4">cv. Huhao1</strain>
        <tissue evidence="3">Leaf</tissue>
    </source>
</reference>
<evidence type="ECO:0000313" key="4">
    <source>
        <dbReference type="Proteomes" id="UP000245207"/>
    </source>
</evidence>
<keyword evidence="2" id="KW-0472">Membrane</keyword>
<dbReference type="InterPro" id="IPR007570">
    <property type="entry name" value="Uncharacterised_Ycf23"/>
</dbReference>
<keyword evidence="2" id="KW-0812">Transmembrane</keyword>
<dbReference type="AlphaFoldDB" id="A0A2U1NC07"/>
<name>A0A2U1NC07_ARTAN</name>
<protein>
    <submittedName>
        <fullName evidence="3">Aldolase-type TIM barrel</fullName>
    </submittedName>
</protein>
<feature type="transmembrane region" description="Helical" evidence="2">
    <location>
        <begin position="15"/>
        <end position="35"/>
    </location>
</feature>
<evidence type="ECO:0000313" key="3">
    <source>
        <dbReference type="EMBL" id="PWA71032.1"/>
    </source>
</evidence>
<dbReference type="EMBL" id="PKPP01003146">
    <property type="protein sequence ID" value="PWA71032.1"/>
    <property type="molecule type" value="Genomic_DNA"/>
</dbReference>
<keyword evidence="4" id="KW-1185">Reference proteome</keyword>
<accession>A0A2U1NC07</accession>
<dbReference type="Proteomes" id="UP000245207">
    <property type="component" value="Unassembled WGS sequence"/>
</dbReference>
<gene>
    <name evidence="3" type="ORF">CTI12_AA120890</name>
</gene>
<feature type="transmembrane region" description="Helical" evidence="2">
    <location>
        <begin position="47"/>
        <end position="67"/>
    </location>
</feature>
<feature type="region of interest" description="Disordered" evidence="1">
    <location>
        <begin position="99"/>
        <end position="121"/>
    </location>
</feature>
<proteinExistence type="predicted"/>
<organism evidence="3 4">
    <name type="scientific">Artemisia annua</name>
    <name type="common">Sweet wormwood</name>
    <dbReference type="NCBI Taxonomy" id="35608"/>
    <lineage>
        <taxon>Eukaryota</taxon>
        <taxon>Viridiplantae</taxon>
        <taxon>Streptophyta</taxon>
        <taxon>Embryophyta</taxon>
        <taxon>Tracheophyta</taxon>
        <taxon>Spermatophyta</taxon>
        <taxon>Magnoliopsida</taxon>
        <taxon>eudicotyledons</taxon>
        <taxon>Gunneridae</taxon>
        <taxon>Pentapetalae</taxon>
        <taxon>asterids</taxon>
        <taxon>campanulids</taxon>
        <taxon>Asterales</taxon>
        <taxon>Asteraceae</taxon>
        <taxon>Asteroideae</taxon>
        <taxon>Anthemideae</taxon>
        <taxon>Artemisiinae</taxon>
        <taxon>Artemisia</taxon>
    </lineage>
</organism>